<dbReference type="EMBL" id="SDMP01000015">
    <property type="protein sequence ID" value="RYR08877.1"/>
    <property type="molecule type" value="Genomic_DNA"/>
</dbReference>
<keyword evidence="6" id="KW-1185">Reference proteome</keyword>
<sequence>MRMNYYPPCPQTEDVIGLNTHSDAEAITILLQVTENNGIYRRSIEHLATVNSENKRISIATFHRPEMNKIIRPTPSLVTILKVLQCLKALD</sequence>
<evidence type="ECO:0000259" key="4">
    <source>
        <dbReference type="Pfam" id="PF03171"/>
    </source>
</evidence>
<evidence type="ECO:0000313" key="5">
    <source>
        <dbReference type="EMBL" id="RYR08877.1"/>
    </source>
</evidence>
<dbReference type="SMR" id="A0A444Z3U9"/>
<evidence type="ECO:0000256" key="1">
    <source>
        <dbReference type="ARBA" id="ARBA00022723"/>
    </source>
</evidence>
<dbReference type="GO" id="GO:0046872">
    <property type="term" value="F:metal ion binding"/>
    <property type="evidence" value="ECO:0007669"/>
    <property type="project" value="UniProtKB-KW"/>
</dbReference>
<protein>
    <recommendedName>
        <fullName evidence="4">Isopenicillin N synthase-like Fe(2+) 2OG dioxygenase domain-containing protein</fullName>
    </recommendedName>
</protein>
<dbReference type="SUPFAM" id="SSF51197">
    <property type="entry name" value="Clavaminate synthase-like"/>
    <property type="match status" value="1"/>
</dbReference>
<dbReference type="STRING" id="3818.A0A444Z3U9"/>
<dbReference type="Proteomes" id="UP000289738">
    <property type="component" value="Chromosome B05"/>
</dbReference>
<gene>
    <name evidence="5" type="ORF">Ahy_B05g076743</name>
</gene>
<organism evidence="5 6">
    <name type="scientific">Arachis hypogaea</name>
    <name type="common">Peanut</name>
    <dbReference type="NCBI Taxonomy" id="3818"/>
    <lineage>
        <taxon>Eukaryota</taxon>
        <taxon>Viridiplantae</taxon>
        <taxon>Streptophyta</taxon>
        <taxon>Embryophyta</taxon>
        <taxon>Tracheophyta</taxon>
        <taxon>Spermatophyta</taxon>
        <taxon>Magnoliopsida</taxon>
        <taxon>eudicotyledons</taxon>
        <taxon>Gunneridae</taxon>
        <taxon>Pentapetalae</taxon>
        <taxon>rosids</taxon>
        <taxon>fabids</taxon>
        <taxon>Fabales</taxon>
        <taxon>Fabaceae</taxon>
        <taxon>Papilionoideae</taxon>
        <taxon>50 kb inversion clade</taxon>
        <taxon>dalbergioids sensu lato</taxon>
        <taxon>Dalbergieae</taxon>
        <taxon>Pterocarpus clade</taxon>
        <taxon>Arachis</taxon>
    </lineage>
</organism>
<dbReference type="Pfam" id="PF03171">
    <property type="entry name" value="2OG-FeII_Oxy"/>
    <property type="match status" value="1"/>
</dbReference>
<evidence type="ECO:0000256" key="3">
    <source>
        <dbReference type="ARBA" id="ARBA00023004"/>
    </source>
</evidence>
<dbReference type="Gene3D" id="2.60.120.330">
    <property type="entry name" value="B-lactam Antibiotic, Isopenicillin N Synthase, Chain"/>
    <property type="match status" value="2"/>
</dbReference>
<proteinExistence type="predicted"/>
<keyword evidence="1" id="KW-0479">Metal-binding</keyword>
<dbReference type="Gramene" id="arahy.Tifrunner.gnm2.ann2.Ah15g308600.1">
    <property type="protein sequence ID" value="arahy.Tifrunner.gnm2.ann2.Ah15g308600.1-CDS"/>
    <property type="gene ID" value="arahy.Tifrunner.gnm2.ann2.Ah15g308600"/>
</dbReference>
<keyword evidence="2" id="KW-0847">Vitamin C</keyword>
<dbReference type="InterPro" id="IPR027443">
    <property type="entry name" value="IPNS-like_sf"/>
</dbReference>
<accession>A0A444Z3U9</accession>
<dbReference type="InterPro" id="IPR050295">
    <property type="entry name" value="Plant_2OG-oxidoreductases"/>
</dbReference>
<dbReference type="AlphaFoldDB" id="A0A444Z3U9"/>
<feature type="domain" description="Isopenicillin N synthase-like Fe(2+) 2OG dioxygenase" evidence="4">
    <location>
        <begin position="1"/>
        <end position="38"/>
    </location>
</feature>
<evidence type="ECO:0000313" key="6">
    <source>
        <dbReference type="Proteomes" id="UP000289738"/>
    </source>
</evidence>
<dbReference type="PANTHER" id="PTHR47991">
    <property type="entry name" value="OXOGLUTARATE/IRON-DEPENDENT DIOXYGENASE"/>
    <property type="match status" value="1"/>
</dbReference>
<dbReference type="InterPro" id="IPR044861">
    <property type="entry name" value="IPNS-like_FE2OG_OXY"/>
</dbReference>
<evidence type="ECO:0000256" key="2">
    <source>
        <dbReference type="ARBA" id="ARBA00022896"/>
    </source>
</evidence>
<reference evidence="5 6" key="1">
    <citation type="submission" date="2019-01" db="EMBL/GenBank/DDBJ databases">
        <title>Sequencing of cultivated peanut Arachis hypogaea provides insights into genome evolution and oil improvement.</title>
        <authorList>
            <person name="Chen X."/>
        </authorList>
    </citation>
    <scope>NUCLEOTIDE SEQUENCE [LARGE SCALE GENOMIC DNA]</scope>
    <source>
        <strain evidence="6">cv. Fuhuasheng</strain>
        <tissue evidence="5">Leaves</tissue>
    </source>
</reference>
<keyword evidence="3" id="KW-0408">Iron</keyword>
<comment type="caution">
    <text evidence="5">The sequence shown here is derived from an EMBL/GenBank/DDBJ whole genome shotgun (WGS) entry which is preliminary data.</text>
</comment>
<name>A0A444Z3U9_ARAHY</name>
<dbReference type="GO" id="GO:0031418">
    <property type="term" value="F:L-ascorbic acid binding"/>
    <property type="evidence" value="ECO:0007669"/>
    <property type="project" value="UniProtKB-KW"/>
</dbReference>